<evidence type="ECO:0000313" key="2">
    <source>
        <dbReference type="Proteomes" id="UP000237883"/>
    </source>
</evidence>
<sequence length="85" mass="9966">MCFKRLGIKIDEICRKRAGFDGAIHFIPGLLKDEYKFRSIDMNTVKMIIEQAMGYEEQCATYTSELYNEDVQLISKDGRLYYLPE</sequence>
<proteinExistence type="predicted"/>
<dbReference type="RefSeq" id="WP_106057909.1">
    <property type="nucleotide sequence ID" value="NZ_CP027228.1"/>
</dbReference>
<dbReference type="KEGG" id="mdv:C5Q96_08305"/>
<organism evidence="1 2">
    <name type="scientific">Mogibacterium diversum</name>
    <dbReference type="NCBI Taxonomy" id="114527"/>
    <lineage>
        <taxon>Bacteria</taxon>
        <taxon>Bacillati</taxon>
        <taxon>Bacillota</taxon>
        <taxon>Clostridia</taxon>
        <taxon>Peptostreptococcales</taxon>
        <taxon>Anaerovoracaceae</taxon>
        <taxon>Mogibacterium</taxon>
    </lineage>
</organism>
<dbReference type="OrthoDB" id="2240431at2"/>
<evidence type="ECO:0000313" key="1">
    <source>
        <dbReference type="EMBL" id="AVM48855.1"/>
    </source>
</evidence>
<dbReference type="EMBL" id="CP027228">
    <property type="protein sequence ID" value="AVM48855.1"/>
    <property type="molecule type" value="Genomic_DNA"/>
</dbReference>
<dbReference type="AlphaFoldDB" id="A0A2S0L6D6"/>
<protein>
    <submittedName>
        <fullName evidence="1">Uncharacterized protein</fullName>
    </submittedName>
</protein>
<keyword evidence="2" id="KW-1185">Reference proteome</keyword>
<accession>A0A2S0L6D6</accession>
<name>A0A2S0L6D6_9FIRM</name>
<dbReference type="GeneID" id="78392262"/>
<dbReference type="Proteomes" id="UP000237883">
    <property type="component" value="Chromosome"/>
</dbReference>
<gene>
    <name evidence="1" type="ORF">C5Q96_08305</name>
</gene>
<reference evidence="2" key="1">
    <citation type="submission" date="2018-02" db="EMBL/GenBank/DDBJ databases">
        <authorList>
            <person name="Holder M.E."/>
            <person name="Ajami N.J."/>
            <person name="Petrosino J.F."/>
        </authorList>
    </citation>
    <scope>NUCLEOTIDE SEQUENCE [LARGE SCALE GENOMIC DNA]</scope>
    <source>
        <strain evidence="2">CCUG 47132</strain>
    </source>
</reference>